<organism evidence="8 9">
    <name type="scientific">Patellaria atrata CBS 101060</name>
    <dbReference type="NCBI Taxonomy" id="1346257"/>
    <lineage>
        <taxon>Eukaryota</taxon>
        <taxon>Fungi</taxon>
        <taxon>Dikarya</taxon>
        <taxon>Ascomycota</taxon>
        <taxon>Pezizomycotina</taxon>
        <taxon>Dothideomycetes</taxon>
        <taxon>Dothideomycetes incertae sedis</taxon>
        <taxon>Patellariales</taxon>
        <taxon>Patellariaceae</taxon>
        <taxon>Patellaria</taxon>
    </lineage>
</organism>
<feature type="chain" id="PRO_5040256389" description="Endoplasmic reticulum lectin" evidence="6">
    <location>
        <begin position="21"/>
        <end position="291"/>
    </location>
</feature>
<gene>
    <name evidence="8" type="ORF">M501DRAFT_999030</name>
</gene>
<dbReference type="GO" id="GO:0030968">
    <property type="term" value="P:endoplasmic reticulum unfolded protein response"/>
    <property type="evidence" value="ECO:0007669"/>
    <property type="project" value="UniProtKB-UniRule"/>
</dbReference>
<feature type="signal peptide" evidence="6">
    <location>
        <begin position="1"/>
        <end position="20"/>
    </location>
</feature>
<dbReference type="PANTHER" id="PTHR15414:SF0">
    <property type="entry name" value="ENDOPLASMIC RETICULUM LECTIN 1"/>
    <property type="match status" value="1"/>
</dbReference>
<feature type="compositionally biased region" description="Polar residues" evidence="5">
    <location>
        <begin position="57"/>
        <end position="83"/>
    </location>
</feature>
<comment type="similarity">
    <text evidence="2 4">Belongs to the OS-9 family.</text>
</comment>
<comment type="function">
    <text evidence="4">Lectin involved in the quality control of the secretory pathway. As a member of the endoplasmic reticulum-associated degradation lumenal (ERAD-L) surveillance system, targets misfolded endoplasmic reticulum lumenal glycoproteins for degradation.</text>
</comment>
<dbReference type="InterPro" id="IPR045149">
    <property type="entry name" value="OS-9-like"/>
</dbReference>
<evidence type="ECO:0000313" key="8">
    <source>
        <dbReference type="EMBL" id="KAF2835553.1"/>
    </source>
</evidence>
<keyword evidence="9" id="KW-1185">Reference proteome</keyword>
<dbReference type="OrthoDB" id="448954at2759"/>
<feature type="domain" description="Protein OS9-like" evidence="7">
    <location>
        <begin position="153"/>
        <end position="263"/>
    </location>
</feature>
<reference evidence="8" key="1">
    <citation type="journal article" date="2020" name="Stud. Mycol.">
        <title>101 Dothideomycetes genomes: a test case for predicting lifestyles and emergence of pathogens.</title>
        <authorList>
            <person name="Haridas S."/>
            <person name="Albert R."/>
            <person name="Binder M."/>
            <person name="Bloem J."/>
            <person name="Labutti K."/>
            <person name="Salamov A."/>
            <person name="Andreopoulos B."/>
            <person name="Baker S."/>
            <person name="Barry K."/>
            <person name="Bills G."/>
            <person name="Bluhm B."/>
            <person name="Cannon C."/>
            <person name="Castanera R."/>
            <person name="Culley D."/>
            <person name="Daum C."/>
            <person name="Ezra D."/>
            <person name="Gonzalez J."/>
            <person name="Henrissat B."/>
            <person name="Kuo A."/>
            <person name="Liang C."/>
            <person name="Lipzen A."/>
            <person name="Lutzoni F."/>
            <person name="Magnuson J."/>
            <person name="Mondo S."/>
            <person name="Nolan M."/>
            <person name="Ohm R."/>
            <person name="Pangilinan J."/>
            <person name="Park H.-J."/>
            <person name="Ramirez L."/>
            <person name="Alfaro M."/>
            <person name="Sun H."/>
            <person name="Tritt A."/>
            <person name="Yoshinaga Y."/>
            <person name="Zwiers L.-H."/>
            <person name="Turgeon B."/>
            <person name="Goodwin S."/>
            <person name="Spatafora J."/>
            <person name="Crous P."/>
            <person name="Grigoriev I."/>
        </authorList>
    </citation>
    <scope>NUCLEOTIDE SEQUENCE</scope>
    <source>
        <strain evidence="8">CBS 101060</strain>
    </source>
</reference>
<dbReference type="Pfam" id="PF07915">
    <property type="entry name" value="PRKCSH"/>
    <property type="match status" value="1"/>
</dbReference>
<evidence type="ECO:0000259" key="7">
    <source>
        <dbReference type="Pfam" id="PF07915"/>
    </source>
</evidence>
<dbReference type="Gene3D" id="2.70.130.10">
    <property type="entry name" value="Mannose-6-phosphate receptor binding domain"/>
    <property type="match status" value="1"/>
</dbReference>
<evidence type="ECO:0000256" key="5">
    <source>
        <dbReference type="SAM" id="MobiDB-lite"/>
    </source>
</evidence>
<evidence type="ECO:0000256" key="6">
    <source>
        <dbReference type="SAM" id="SignalP"/>
    </source>
</evidence>
<dbReference type="AlphaFoldDB" id="A0A9P4S3G4"/>
<feature type="region of interest" description="Disordered" evidence="5">
    <location>
        <begin position="57"/>
        <end position="89"/>
    </location>
</feature>
<evidence type="ECO:0000256" key="2">
    <source>
        <dbReference type="ARBA" id="ARBA00009918"/>
    </source>
</evidence>
<sequence>MKNFWALPTFLRLALASAHSFSVTDDLLAFPQYEVIYSDAYVSEEHAAEILSSQDHLANGEPQQSPISASISHSNPHGSGRQSASHDGDEIEHSYQMMIRDSQRFLCDVPHPPPPPPFNQSNTQPTDTEKEEEAKELMRATERGWELLQDMQGQCIYFLSGWWSYSFCYNEGVKQFHSLPPSKNVPVYPPVEDPQVQSYVLGLFPEARAAKEKAQKEVDDDVSRSGEQETGYGGKVKGTDVARLETKGESRYLVQRLGGGTLCDLTNKERRIEVQVSSLNPNHTSLSRFDR</sequence>
<accession>A0A9P4S3G4</accession>
<comment type="subcellular location">
    <subcellularLocation>
        <location evidence="1 4">Endoplasmic reticulum membrane</location>
        <topology evidence="1 4">Peripheral membrane protein</topology>
        <orientation evidence="1 4">Lumenal side</orientation>
    </subcellularLocation>
</comment>
<keyword evidence="4" id="KW-0256">Endoplasmic reticulum</keyword>
<dbReference type="GO" id="GO:0030970">
    <property type="term" value="P:retrograde protein transport, ER to cytosol"/>
    <property type="evidence" value="ECO:0007669"/>
    <property type="project" value="TreeGrafter"/>
</dbReference>
<evidence type="ECO:0000313" key="9">
    <source>
        <dbReference type="Proteomes" id="UP000799429"/>
    </source>
</evidence>
<keyword evidence="4" id="KW-0472">Membrane</keyword>
<keyword evidence="6" id="KW-0732">Signal</keyword>
<dbReference type="InterPro" id="IPR009011">
    <property type="entry name" value="Man6P_isomerase_rcpt-bd_dom_sf"/>
</dbReference>
<comment type="caution">
    <text evidence="8">The sequence shown here is derived from an EMBL/GenBank/DDBJ whole genome shotgun (WGS) entry which is preliminary data.</text>
</comment>
<dbReference type="PANTHER" id="PTHR15414">
    <property type="entry name" value="OS-9-RELATED"/>
    <property type="match status" value="1"/>
</dbReference>
<dbReference type="GO" id="GO:0030246">
    <property type="term" value="F:carbohydrate binding"/>
    <property type="evidence" value="ECO:0007669"/>
    <property type="project" value="UniProtKB-UniRule"/>
</dbReference>
<dbReference type="InterPro" id="IPR012913">
    <property type="entry name" value="OS9-like_dom"/>
</dbReference>
<dbReference type="GO" id="GO:0005788">
    <property type="term" value="C:endoplasmic reticulum lumen"/>
    <property type="evidence" value="ECO:0007669"/>
    <property type="project" value="UniProtKB-UniRule"/>
</dbReference>
<keyword evidence="3 4" id="KW-0430">Lectin</keyword>
<evidence type="ECO:0000256" key="3">
    <source>
        <dbReference type="ARBA" id="ARBA00022734"/>
    </source>
</evidence>
<protein>
    <recommendedName>
        <fullName evidence="4">Endoplasmic reticulum lectin</fullName>
    </recommendedName>
    <alternativeName>
        <fullName evidence="4">Protein OS-9 homolog</fullName>
    </alternativeName>
</protein>
<evidence type="ECO:0000256" key="1">
    <source>
        <dbReference type="ARBA" id="ARBA00004367"/>
    </source>
</evidence>
<dbReference type="EMBL" id="MU006108">
    <property type="protein sequence ID" value="KAF2835553.1"/>
    <property type="molecule type" value="Genomic_DNA"/>
</dbReference>
<dbReference type="GO" id="GO:0005789">
    <property type="term" value="C:endoplasmic reticulum membrane"/>
    <property type="evidence" value="ECO:0007669"/>
    <property type="project" value="UniProtKB-SubCell"/>
</dbReference>
<feature type="region of interest" description="Disordered" evidence="5">
    <location>
        <begin position="212"/>
        <end position="235"/>
    </location>
</feature>
<feature type="region of interest" description="Disordered" evidence="5">
    <location>
        <begin position="106"/>
        <end position="133"/>
    </location>
</feature>
<name>A0A9P4S3G4_9PEZI</name>
<feature type="compositionally biased region" description="Basic and acidic residues" evidence="5">
    <location>
        <begin position="212"/>
        <end position="227"/>
    </location>
</feature>
<proteinExistence type="inferred from homology"/>
<dbReference type="Proteomes" id="UP000799429">
    <property type="component" value="Unassembled WGS sequence"/>
</dbReference>
<evidence type="ECO:0000256" key="4">
    <source>
        <dbReference type="RuleBase" id="RU369099"/>
    </source>
</evidence>